<dbReference type="InterPro" id="IPR004045">
    <property type="entry name" value="Glutathione_S-Trfase_N"/>
</dbReference>
<dbReference type="EMBL" id="WIWT01000107">
    <property type="protein sequence ID" value="KAF3200460.1"/>
    <property type="molecule type" value="Genomic_DNA"/>
</dbReference>
<dbReference type="Pfam" id="PF13417">
    <property type="entry name" value="GST_N_3"/>
    <property type="match status" value="1"/>
</dbReference>
<dbReference type="Proteomes" id="UP000614610">
    <property type="component" value="Unassembled WGS sequence"/>
</dbReference>
<dbReference type="PROSITE" id="PS50405">
    <property type="entry name" value="GST_CTER"/>
    <property type="match status" value="1"/>
</dbReference>
<evidence type="ECO:0000313" key="3">
    <source>
        <dbReference type="EMBL" id="KAF3200460.1"/>
    </source>
</evidence>
<protein>
    <recommendedName>
        <fullName evidence="1">GST C-terminal domain-containing protein</fullName>
    </recommendedName>
</protein>
<reference evidence="2 4" key="1">
    <citation type="submission" date="2019-06" db="EMBL/GenBank/DDBJ databases">
        <authorList>
            <person name="Palmer J.M."/>
        </authorList>
    </citation>
    <scope>NUCLEOTIDE SEQUENCE [LARGE SCALE GENOMIC DNA]</scope>
    <source>
        <strain evidence="3">TWF679</strain>
        <strain evidence="2 4">TWF788</strain>
    </source>
</reference>
<sequence length="339" mass="37532">MAPTLPIVLYHYVFSPVGRRIIWYMTLRNIPYTHCLQPLALPRPDIAQIGVSYRRIPVLAIGRDVYLDSRLIMRKLEELYPPSAAHPSLSGTTGDQKAIERLLDVLMSDSGIFDKAIQLLPLDFPPLSDPEFLKDRAELAGIVPGKTPPPQSVPGPDPKFRRPIAAAELRDAMEILETTLLADGRDWVLKTDRPMLADIEAVWLFEWMLSMNCFSPELINSNQFPKILAWIDRLSKLVAEKAKESPAEEVNGDVAAATIFNSGYAEEEGIVEGKEAVVAVQGLKKGDLVDVYPTDNGSLHKDTGALVSLNSKEVVINVEGKNGKIRVHAPRHKFAIEAV</sequence>
<name>A0A7C8P4Y7_ORBOL</name>
<dbReference type="Gene3D" id="3.40.30.110">
    <property type="match status" value="2"/>
</dbReference>
<dbReference type="InterPro" id="IPR036282">
    <property type="entry name" value="Glutathione-S-Trfase_C_sf"/>
</dbReference>
<organism evidence="2 4">
    <name type="scientific">Orbilia oligospora</name>
    <name type="common">Nematode-trapping fungus</name>
    <name type="synonym">Arthrobotrys oligospora</name>
    <dbReference type="NCBI Taxonomy" id="2813651"/>
    <lineage>
        <taxon>Eukaryota</taxon>
        <taxon>Fungi</taxon>
        <taxon>Dikarya</taxon>
        <taxon>Ascomycota</taxon>
        <taxon>Pezizomycotina</taxon>
        <taxon>Orbiliomycetes</taxon>
        <taxon>Orbiliales</taxon>
        <taxon>Orbiliaceae</taxon>
        <taxon>Orbilia</taxon>
    </lineage>
</organism>
<evidence type="ECO:0000313" key="2">
    <source>
        <dbReference type="EMBL" id="KAF3157701.1"/>
    </source>
</evidence>
<gene>
    <name evidence="3" type="ORF">TWF679_000762</name>
    <name evidence="2" type="ORF">TWF788_005305</name>
</gene>
<accession>A0A7C8P4Y7</accession>
<dbReference type="SUPFAM" id="SSF52833">
    <property type="entry name" value="Thioredoxin-like"/>
    <property type="match status" value="1"/>
</dbReference>
<dbReference type="Proteomes" id="UP000479691">
    <property type="component" value="Unassembled WGS sequence"/>
</dbReference>
<dbReference type="Pfam" id="PF25907">
    <property type="entry name" value="DUF7962"/>
    <property type="match status" value="1"/>
</dbReference>
<feature type="domain" description="GST C-terminal" evidence="1">
    <location>
        <begin position="92"/>
        <end position="260"/>
    </location>
</feature>
<dbReference type="OrthoDB" id="202840at2759"/>
<dbReference type="InterPro" id="IPR010987">
    <property type="entry name" value="Glutathione-S-Trfase_C-like"/>
</dbReference>
<dbReference type="CDD" id="cd00299">
    <property type="entry name" value="GST_C_family"/>
    <property type="match status" value="1"/>
</dbReference>
<comment type="caution">
    <text evidence="2">The sequence shown here is derived from an EMBL/GenBank/DDBJ whole genome shotgun (WGS) entry which is preliminary data.</text>
</comment>
<dbReference type="CDD" id="cd00570">
    <property type="entry name" value="GST_N_family"/>
    <property type="match status" value="1"/>
</dbReference>
<dbReference type="SUPFAM" id="SSF47616">
    <property type="entry name" value="GST C-terminal domain-like"/>
    <property type="match status" value="1"/>
</dbReference>
<dbReference type="InterPro" id="IPR058268">
    <property type="entry name" value="DUF7962"/>
</dbReference>
<dbReference type="InterPro" id="IPR036249">
    <property type="entry name" value="Thioredoxin-like_sf"/>
</dbReference>
<dbReference type="AlphaFoldDB" id="A0A7C8P4Y7"/>
<proteinExistence type="predicted"/>
<dbReference type="EMBL" id="JAABOE010000245">
    <property type="protein sequence ID" value="KAF3157701.1"/>
    <property type="molecule type" value="Genomic_DNA"/>
</dbReference>
<evidence type="ECO:0000259" key="1">
    <source>
        <dbReference type="PROSITE" id="PS50405"/>
    </source>
</evidence>
<evidence type="ECO:0000313" key="4">
    <source>
        <dbReference type="Proteomes" id="UP000479691"/>
    </source>
</evidence>